<dbReference type="Proteomes" id="UP000683000">
    <property type="component" value="Unassembled WGS sequence"/>
</dbReference>
<gene>
    <name evidence="2" type="ORF">JVT61DRAFT_9028</name>
</gene>
<dbReference type="SMART" id="SM00355">
    <property type="entry name" value="ZnF_C2H2"/>
    <property type="match status" value="3"/>
</dbReference>
<keyword evidence="3" id="KW-1185">Reference proteome</keyword>
<reference evidence="2" key="1">
    <citation type="submission" date="2021-03" db="EMBL/GenBank/DDBJ databases">
        <title>Evolutionary innovations through gain and loss of genes in the ectomycorrhizal Boletales.</title>
        <authorList>
            <person name="Wu G."/>
            <person name="Miyauchi S."/>
            <person name="Morin E."/>
            <person name="Yang Z.-L."/>
            <person name="Xu J."/>
            <person name="Martin F.M."/>
        </authorList>
    </citation>
    <scope>NUCLEOTIDE SEQUENCE</scope>
    <source>
        <strain evidence="2">BR01</strain>
    </source>
</reference>
<dbReference type="AlphaFoldDB" id="A0A8I3A733"/>
<name>A0A8I3A733_9AGAM</name>
<dbReference type="InterPro" id="IPR022698">
    <property type="entry name" value="OrsD"/>
</dbReference>
<accession>A0A8I3A733</accession>
<evidence type="ECO:0000259" key="1">
    <source>
        <dbReference type="PROSITE" id="PS00028"/>
    </source>
</evidence>
<organism evidence="2 3">
    <name type="scientific">Boletus reticuloceps</name>
    <dbReference type="NCBI Taxonomy" id="495285"/>
    <lineage>
        <taxon>Eukaryota</taxon>
        <taxon>Fungi</taxon>
        <taxon>Dikarya</taxon>
        <taxon>Basidiomycota</taxon>
        <taxon>Agaricomycotina</taxon>
        <taxon>Agaricomycetes</taxon>
        <taxon>Agaricomycetidae</taxon>
        <taxon>Boletales</taxon>
        <taxon>Boletineae</taxon>
        <taxon>Boletaceae</taxon>
        <taxon>Boletoideae</taxon>
        <taxon>Boletus</taxon>
    </lineage>
</organism>
<feature type="domain" description="C2H2-type" evidence="1">
    <location>
        <begin position="252"/>
        <end position="275"/>
    </location>
</feature>
<dbReference type="Pfam" id="PF12013">
    <property type="entry name" value="OrsD"/>
    <property type="match status" value="1"/>
</dbReference>
<protein>
    <recommendedName>
        <fullName evidence="1">C2H2-type domain-containing protein</fullName>
    </recommendedName>
</protein>
<comment type="caution">
    <text evidence="2">The sequence shown here is derived from an EMBL/GenBank/DDBJ whole genome shotgun (WGS) entry which is preliminary data.</text>
</comment>
<sequence>MASTVEPAMLAYHCPVPNCLAPNSAPAGGRKHAWHYHVTPLPFDLAGSPACFTFKEGKLLCPFPDCSMTTNRRDRATKHVREAHNLPQDVPVFEGTSVVAGEQDGVECSTLSNGPLLPSTIEKETGKQTTRLKFCSPDLTNHPPRPRKEHPVLSPLIDYLEGGGVLDRLGVWFHCGLKVFICRPCRVGLTSEVLKGHLKAQHKHAIAGKDWEDLQTFLCRVHVFGRPEDVPLPSPGGPAVQGLGAPEPGFACRMRGCAYAVKSEEVMKKHQCGEHGLVHPLEKRYSPCNLQALFNSVGKVFFQVLDGLARDKDVALRHMALLDVGMSWNVDGTAAIATDKDRTPPALLRVTGWADYLPQVRASRGLRAKALALKDRLKPDELGGILQGLAEAVNGLFRLGQTLLNGRSSKLTALKIIIHGANIPSEG</sequence>
<dbReference type="InterPro" id="IPR013087">
    <property type="entry name" value="Znf_C2H2_type"/>
</dbReference>
<dbReference type="PROSITE" id="PS00028">
    <property type="entry name" value="ZINC_FINGER_C2H2_1"/>
    <property type="match status" value="1"/>
</dbReference>
<dbReference type="OrthoDB" id="416217at2759"/>
<dbReference type="EMBL" id="JAGFBS010000031">
    <property type="protein sequence ID" value="KAG6372005.1"/>
    <property type="molecule type" value="Genomic_DNA"/>
</dbReference>
<evidence type="ECO:0000313" key="2">
    <source>
        <dbReference type="EMBL" id="KAG6372005.1"/>
    </source>
</evidence>
<evidence type="ECO:0000313" key="3">
    <source>
        <dbReference type="Proteomes" id="UP000683000"/>
    </source>
</evidence>
<proteinExistence type="predicted"/>